<sequence>MLTVVGCDGGPLPPGADAALRAATLLVGGARHLAGIDGPAERIVLGDVAAAVSRLARHDGPAVVLASGDPGFFGIVRALRRAGLAPAVLPAASSVAHAFARIGEPWDDAVVVSAHGRDLRRAVNACRAHRKVAVLTAPGAGPRELAEALRGLPRRIVVASRLGAADERVTGPEGALEPNVALVLGTEPAAPGPARWVAGADPGPTGWALPETAFDHRDSMITKAEVRALALARLGPRLGDLVWDVGAGSGSVAVECARLGAAAIAVERDPAACDTIAANAARHDVDVQVVRGAAPAALSDLPQADAVFVGGGGIDVLDACLRRRPPRLVAALAAIERVGPALAAFDAAGYRSAGTQLQANRLLPLPGGAHRLAATNPVHVLWGELP</sequence>
<dbReference type="InterPro" id="IPR012818">
    <property type="entry name" value="CbiE"/>
</dbReference>
<dbReference type="OrthoDB" id="9787825at2"/>
<dbReference type="InterPro" id="IPR014008">
    <property type="entry name" value="Cbl_synth_MTase_CbiT"/>
</dbReference>
<name>A0A1H3NU48_9ACTN</name>
<feature type="domain" description="Tetrapyrrole methylase" evidence="6">
    <location>
        <begin position="13"/>
        <end position="172"/>
    </location>
</feature>
<dbReference type="Pfam" id="PF00590">
    <property type="entry name" value="TP_methylase"/>
    <property type="match status" value="1"/>
</dbReference>
<evidence type="ECO:0000256" key="1">
    <source>
        <dbReference type="ARBA" id="ARBA00004953"/>
    </source>
</evidence>
<keyword evidence="3 7" id="KW-0489">Methyltransferase</keyword>
<dbReference type="InterPro" id="IPR006365">
    <property type="entry name" value="Cbl_synth_CobL"/>
</dbReference>
<evidence type="ECO:0000256" key="5">
    <source>
        <dbReference type="ARBA" id="ARBA00022691"/>
    </source>
</evidence>
<reference evidence="8" key="1">
    <citation type="submission" date="2016-10" db="EMBL/GenBank/DDBJ databases">
        <authorList>
            <person name="Varghese N."/>
            <person name="Submissions S."/>
        </authorList>
    </citation>
    <scope>NUCLEOTIDE SEQUENCE [LARGE SCALE GENOMIC DNA]</scope>
    <source>
        <strain evidence="8">DSM 45245</strain>
    </source>
</reference>
<dbReference type="Gene3D" id="3.30.950.10">
    <property type="entry name" value="Methyltransferase, Cobalt-precorrin-4 Transmethylase, Domain 2"/>
    <property type="match status" value="1"/>
</dbReference>
<dbReference type="AlphaFoldDB" id="A0A1H3NU48"/>
<dbReference type="SUPFAM" id="SSF53335">
    <property type="entry name" value="S-adenosyl-L-methionine-dependent methyltransferases"/>
    <property type="match status" value="1"/>
</dbReference>
<dbReference type="InterPro" id="IPR000878">
    <property type="entry name" value="4pyrrol_Mease"/>
</dbReference>
<keyword evidence="5" id="KW-0949">S-adenosyl-L-methionine</keyword>
<keyword evidence="2" id="KW-0169">Cobalamin biosynthesis</keyword>
<comment type="pathway">
    <text evidence="1">Cofactor biosynthesis; adenosylcobalamin biosynthesis.</text>
</comment>
<dbReference type="InterPro" id="IPR035996">
    <property type="entry name" value="4pyrrol_Methylase_sf"/>
</dbReference>
<dbReference type="Proteomes" id="UP000242415">
    <property type="component" value="Unassembled WGS sequence"/>
</dbReference>
<keyword evidence="8" id="KW-1185">Reference proteome</keyword>
<accession>A0A1H3NU48</accession>
<dbReference type="EMBL" id="FNPH01000004">
    <property type="protein sequence ID" value="SDY92220.1"/>
    <property type="molecule type" value="Genomic_DNA"/>
</dbReference>
<keyword evidence="4 7" id="KW-0808">Transferase</keyword>
<protein>
    <submittedName>
        <fullName evidence="7">Precorrin-6Y C5,15-methyltransferase (Decarboxylating)</fullName>
    </submittedName>
</protein>
<dbReference type="GO" id="GO:0009236">
    <property type="term" value="P:cobalamin biosynthetic process"/>
    <property type="evidence" value="ECO:0007669"/>
    <property type="project" value="UniProtKB-UniPathway"/>
</dbReference>
<dbReference type="InterPro" id="IPR050714">
    <property type="entry name" value="Cobalamin_biosynth_MTase"/>
</dbReference>
<dbReference type="PANTHER" id="PTHR43182">
    <property type="entry name" value="COBALT-PRECORRIN-6B C(15)-METHYLTRANSFERASE (DECARBOXYLATING)"/>
    <property type="match status" value="1"/>
</dbReference>
<dbReference type="UniPathway" id="UPA00148"/>
<evidence type="ECO:0000313" key="7">
    <source>
        <dbReference type="EMBL" id="SDY92220.1"/>
    </source>
</evidence>
<dbReference type="SUPFAM" id="SSF53790">
    <property type="entry name" value="Tetrapyrrole methylase"/>
    <property type="match status" value="1"/>
</dbReference>
<dbReference type="PIRSF" id="PIRSF036428">
    <property type="entry name" value="CobL"/>
    <property type="match status" value="1"/>
</dbReference>
<evidence type="ECO:0000259" key="6">
    <source>
        <dbReference type="Pfam" id="PF00590"/>
    </source>
</evidence>
<evidence type="ECO:0000313" key="8">
    <source>
        <dbReference type="Proteomes" id="UP000242415"/>
    </source>
</evidence>
<dbReference type="GO" id="GO:0008276">
    <property type="term" value="F:protein methyltransferase activity"/>
    <property type="evidence" value="ECO:0007669"/>
    <property type="project" value="InterPro"/>
</dbReference>
<dbReference type="CDD" id="cd11644">
    <property type="entry name" value="Precorrin-6Y-MT"/>
    <property type="match status" value="1"/>
</dbReference>
<proteinExistence type="predicted"/>
<evidence type="ECO:0000256" key="3">
    <source>
        <dbReference type="ARBA" id="ARBA00022603"/>
    </source>
</evidence>
<dbReference type="InterPro" id="IPR029063">
    <property type="entry name" value="SAM-dependent_MTases_sf"/>
</dbReference>
<dbReference type="InterPro" id="IPR014776">
    <property type="entry name" value="4pyrrole_Mease_sub2"/>
</dbReference>
<evidence type="ECO:0000256" key="2">
    <source>
        <dbReference type="ARBA" id="ARBA00022573"/>
    </source>
</evidence>
<dbReference type="NCBIfam" id="TIGR02469">
    <property type="entry name" value="CbiT"/>
    <property type="match status" value="1"/>
</dbReference>
<dbReference type="NCBIfam" id="TIGR02467">
    <property type="entry name" value="CbiE"/>
    <property type="match status" value="1"/>
</dbReference>
<organism evidence="7 8">
    <name type="scientific">Micromonospora pattaloongensis</name>
    <dbReference type="NCBI Taxonomy" id="405436"/>
    <lineage>
        <taxon>Bacteria</taxon>
        <taxon>Bacillati</taxon>
        <taxon>Actinomycetota</taxon>
        <taxon>Actinomycetes</taxon>
        <taxon>Micromonosporales</taxon>
        <taxon>Micromonosporaceae</taxon>
        <taxon>Micromonospora</taxon>
    </lineage>
</organism>
<dbReference type="GO" id="GO:0032259">
    <property type="term" value="P:methylation"/>
    <property type="evidence" value="ECO:0007669"/>
    <property type="project" value="UniProtKB-KW"/>
</dbReference>
<evidence type="ECO:0000256" key="4">
    <source>
        <dbReference type="ARBA" id="ARBA00022679"/>
    </source>
</evidence>
<gene>
    <name evidence="7" type="ORF">SAMN05444365_104155</name>
</gene>
<dbReference type="PANTHER" id="PTHR43182:SF1">
    <property type="entry name" value="COBALT-PRECORRIN-7 C(5)-METHYLTRANSFERASE"/>
    <property type="match status" value="1"/>
</dbReference>
<dbReference type="STRING" id="405436.SAMN05444365_104155"/>
<dbReference type="Gene3D" id="3.40.50.150">
    <property type="entry name" value="Vaccinia Virus protein VP39"/>
    <property type="match status" value="1"/>
</dbReference>